<name>A0ABP9Q004_9PSEU</name>
<comment type="caution">
    <text evidence="1">The sequence shown here is derived from an EMBL/GenBank/DDBJ whole genome shotgun (WGS) entry which is preliminary data.</text>
</comment>
<dbReference type="Pfam" id="PF19545">
    <property type="entry name" value="DUF6069"/>
    <property type="match status" value="1"/>
</dbReference>
<sequence>MRGARLIASPRHADALLVTGPSAPGVERTDQFVPTRTPALVTLVSLGPILTESAATSTRISLIALHLAAALVLVPVFRHSRRPQPPTHPM</sequence>
<proteinExistence type="predicted"/>
<protein>
    <submittedName>
        <fullName evidence="1">Uncharacterized protein</fullName>
    </submittedName>
</protein>
<dbReference type="InterPro" id="IPR045713">
    <property type="entry name" value="DUF6069"/>
</dbReference>
<dbReference type="Proteomes" id="UP001428817">
    <property type="component" value="Unassembled WGS sequence"/>
</dbReference>
<evidence type="ECO:0000313" key="2">
    <source>
        <dbReference type="Proteomes" id="UP001428817"/>
    </source>
</evidence>
<organism evidence="1 2">
    <name type="scientific">Pseudonocardia eucalypti</name>
    <dbReference type="NCBI Taxonomy" id="648755"/>
    <lineage>
        <taxon>Bacteria</taxon>
        <taxon>Bacillati</taxon>
        <taxon>Actinomycetota</taxon>
        <taxon>Actinomycetes</taxon>
        <taxon>Pseudonocardiales</taxon>
        <taxon>Pseudonocardiaceae</taxon>
        <taxon>Pseudonocardia</taxon>
    </lineage>
</organism>
<reference evidence="2" key="1">
    <citation type="journal article" date="2019" name="Int. J. Syst. Evol. Microbiol.">
        <title>The Global Catalogue of Microorganisms (GCM) 10K type strain sequencing project: providing services to taxonomists for standard genome sequencing and annotation.</title>
        <authorList>
            <consortium name="The Broad Institute Genomics Platform"/>
            <consortium name="The Broad Institute Genome Sequencing Center for Infectious Disease"/>
            <person name="Wu L."/>
            <person name="Ma J."/>
        </authorList>
    </citation>
    <scope>NUCLEOTIDE SEQUENCE [LARGE SCALE GENOMIC DNA]</scope>
    <source>
        <strain evidence="2">JCM 18303</strain>
    </source>
</reference>
<keyword evidence="2" id="KW-1185">Reference proteome</keyword>
<accession>A0ABP9Q004</accession>
<dbReference type="EMBL" id="BAABJP010000009">
    <property type="protein sequence ID" value="GAA5154894.1"/>
    <property type="molecule type" value="Genomic_DNA"/>
</dbReference>
<evidence type="ECO:0000313" key="1">
    <source>
        <dbReference type="EMBL" id="GAA5154894.1"/>
    </source>
</evidence>
<gene>
    <name evidence="1" type="ORF">GCM10023321_27390</name>
</gene>